<keyword evidence="3" id="KW-0862">Zinc</keyword>
<dbReference type="GO" id="GO:0008270">
    <property type="term" value="F:zinc ion binding"/>
    <property type="evidence" value="ECO:0007669"/>
    <property type="project" value="UniProtKB-KW"/>
</dbReference>
<evidence type="ECO:0000313" key="6">
    <source>
        <dbReference type="Proteomes" id="UP000037510"/>
    </source>
</evidence>
<evidence type="ECO:0000256" key="3">
    <source>
        <dbReference type="ARBA" id="ARBA00022833"/>
    </source>
</evidence>
<evidence type="ECO:0000256" key="1">
    <source>
        <dbReference type="ARBA" id="ARBA00022723"/>
    </source>
</evidence>
<protein>
    <submittedName>
        <fullName evidence="5">Modifier of mdg4</fullName>
    </submittedName>
</protein>
<name>A0A0L7L5N9_OPEBR</name>
<keyword evidence="1" id="KW-0479">Metal-binding</keyword>
<dbReference type="EMBL" id="JTDY01002852">
    <property type="protein sequence ID" value="KOB70604.1"/>
    <property type="molecule type" value="Genomic_DNA"/>
</dbReference>
<keyword evidence="6" id="KW-1185">Reference proteome</keyword>
<organism evidence="5 6">
    <name type="scientific">Operophtera brumata</name>
    <name type="common">Winter moth</name>
    <name type="synonym">Phalaena brumata</name>
    <dbReference type="NCBI Taxonomy" id="104452"/>
    <lineage>
        <taxon>Eukaryota</taxon>
        <taxon>Metazoa</taxon>
        <taxon>Ecdysozoa</taxon>
        <taxon>Arthropoda</taxon>
        <taxon>Hexapoda</taxon>
        <taxon>Insecta</taxon>
        <taxon>Pterygota</taxon>
        <taxon>Neoptera</taxon>
        <taxon>Endopterygota</taxon>
        <taxon>Lepidoptera</taxon>
        <taxon>Glossata</taxon>
        <taxon>Ditrysia</taxon>
        <taxon>Geometroidea</taxon>
        <taxon>Geometridae</taxon>
        <taxon>Larentiinae</taxon>
        <taxon>Operophtera</taxon>
    </lineage>
</organism>
<dbReference type="Gene3D" id="2.20.25.240">
    <property type="match status" value="1"/>
</dbReference>
<comment type="caution">
    <text evidence="5">The sequence shown here is derived from an EMBL/GenBank/DDBJ whole genome shotgun (WGS) entry which is preliminary data.</text>
</comment>
<dbReference type="Pfam" id="PF04500">
    <property type="entry name" value="FLYWCH"/>
    <property type="match status" value="1"/>
</dbReference>
<sequence length="63" mass="7168">MKFKYTTSRHGGPIITVSGYRFCKSRTVGAKTHMKCSTHKGCRAIIHILDDMTIIKCHNVHNH</sequence>
<feature type="domain" description="FLYWCH-type" evidence="4">
    <location>
        <begin position="5"/>
        <end position="63"/>
    </location>
</feature>
<dbReference type="Proteomes" id="UP000037510">
    <property type="component" value="Unassembled WGS sequence"/>
</dbReference>
<evidence type="ECO:0000256" key="2">
    <source>
        <dbReference type="ARBA" id="ARBA00022771"/>
    </source>
</evidence>
<proteinExistence type="predicted"/>
<gene>
    <name evidence="5" type="ORF">OBRU01_15196</name>
</gene>
<keyword evidence="2" id="KW-0863">Zinc-finger</keyword>
<dbReference type="InterPro" id="IPR007588">
    <property type="entry name" value="Znf_FLYWCH"/>
</dbReference>
<evidence type="ECO:0000259" key="4">
    <source>
        <dbReference type="Pfam" id="PF04500"/>
    </source>
</evidence>
<reference evidence="5 6" key="1">
    <citation type="journal article" date="2015" name="Genome Biol. Evol.">
        <title>The genome of winter moth (Operophtera brumata) provides a genomic perspective on sexual dimorphism and phenology.</title>
        <authorList>
            <person name="Derks M.F."/>
            <person name="Smit S."/>
            <person name="Salis L."/>
            <person name="Schijlen E."/>
            <person name="Bossers A."/>
            <person name="Mateman C."/>
            <person name="Pijl A.S."/>
            <person name="de Ridder D."/>
            <person name="Groenen M.A."/>
            <person name="Visser M.E."/>
            <person name="Megens H.J."/>
        </authorList>
    </citation>
    <scope>NUCLEOTIDE SEQUENCE [LARGE SCALE GENOMIC DNA]</scope>
    <source>
        <strain evidence="5">WM2013NL</strain>
        <tissue evidence="5">Head and thorax</tissue>
    </source>
</reference>
<evidence type="ECO:0000313" key="5">
    <source>
        <dbReference type="EMBL" id="KOB70604.1"/>
    </source>
</evidence>
<accession>A0A0L7L5N9</accession>
<dbReference type="AlphaFoldDB" id="A0A0L7L5N9"/>